<dbReference type="EMBL" id="LGKP01000045">
    <property type="protein sequence ID" value="KPL79582.1"/>
    <property type="molecule type" value="Genomic_DNA"/>
</dbReference>
<name>A0A0P6YC67_9CHLR</name>
<evidence type="ECO:0000313" key="2">
    <source>
        <dbReference type="Proteomes" id="UP000050277"/>
    </source>
</evidence>
<proteinExistence type="predicted"/>
<gene>
    <name evidence="1" type="ORF">SE18_26070</name>
</gene>
<dbReference type="Proteomes" id="UP000050277">
    <property type="component" value="Unassembled WGS sequence"/>
</dbReference>
<evidence type="ECO:0000313" key="1">
    <source>
        <dbReference type="EMBL" id="KPL79582.1"/>
    </source>
</evidence>
<feature type="non-terminal residue" evidence="1">
    <location>
        <position position="1"/>
    </location>
</feature>
<keyword evidence="2" id="KW-1185">Reference proteome</keyword>
<organism evidence="1 2">
    <name type="scientific">Herpetosiphon geysericola</name>
    <dbReference type="NCBI Taxonomy" id="70996"/>
    <lineage>
        <taxon>Bacteria</taxon>
        <taxon>Bacillati</taxon>
        <taxon>Chloroflexota</taxon>
        <taxon>Chloroflexia</taxon>
        <taxon>Herpetosiphonales</taxon>
        <taxon>Herpetosiphonaceae</taxon>
        <taxon>Herpetosiphon</taxon>
    </lineage>
</organism>
<protein>
    <submittedName>
        <fullName evidence="1">Uncharacterized protein</fullName>
    </submittedName>
</protein>
<sequence length="60" mass="6578">ELTDGMKGIFEWSTDQIAIHIDPHAAKALTEAAIWQTQSLCASQSASDCSHWESYLPGTE</sequence>
<dbReference type="RefSeq" id="WP_236707014.1">
    <property type="nucleotide sequence ID" value="NZ_LGKP01000045.1"/>
</dbReference>
<accession>A0A0P6YC67</accession>
<dbReference type="AlphaFoldDB" id="A0A0P6YC67"/>
<reference evidence="1 2" key="1">
    <citation type="submission" date="2015-07" db="EMBL/GenBank/DDBJ databases">
        <title>Whole genome sequence of Herpetosiphon geysericola DSM 7119.</title>
        <authorList>
            <person name="Hemp J."/>
            <person name="Ward L.M."/>
            <person name="Pace L.A."/>
            <person name="Fischer W.W."/>
        </authorList>
    </citation>
    <scope>NUCLEOTIDE SEQUENCE [LARGE SCALE GENOMIC DNA]</scope>
    <source>
        <strain evidence="1 2">DSM 7119</strain>
    </source>
</reference>
<comment type="caution">
    <text evidence="1">The sequence shown here is derived from an EMBL/GenBank/DDBJ whole genome shotgun (WGS) entry which is preliminary data.</text>
</comment>